<feature type="compositionally biased region" description="Basic and acidic residues" evidence="9">
    <location>
        <begin position="560"/>
        <end position="580"/>
    </location>
</feature>
<evidence type="ECO:0000313" key="13">
    <source>
        <dbReference type="EMBL" id="EED23238.1"/>
    </source>
</evidence>
<evidence type="ECO:0000259" key="11">
    <source>
        <dbReference type="Pfam" id="PF07780"/>
    </source>
</evidence>
<dbReference type="eggNOG" id="KOG1098">
    <property type="taxonomic scope" value="Eukaryota"/>
</dbReference>
<dbReference type="Pfam" id="PF11861">
    <property type="entry name" value="DUF3381"/>
    <property type="match status" value="1"/>
</dbReference>
<evidence type="ECO:0000256" key="9">
    <source>
        <dbReference type="SAM" id="MobiDB-lite"/>
    </source>
</evidence>
<dbReference type="FunCoup" id="B8LXF7">
    <property type="interactions" value="1116"/>
</dbReference>
<dbReference type="InterPro" id="IPR028589">
    <property type="entry name" value="SPB1-like"/>
</dbReference>
<feature type="compositionally biased region" description="Acidic residues" evidence="9">
    <location>
        <begin position="437"/>
        <end position="459"/>
    </location>
</feature>
<feature type="active site" description="Proton acceptor" evidence="8">
    <location>
        <position position="157"/>
    </location>
</feature>
<evidence type="ECO:0000256" key="8">
    <source>
        <dbReference type="HAMAP-Rule" id="MF_03163"/>
    </source>
</evidence>
<proteinExistence type="inferred from homology"/>
<dbReference type="InterPro" id="IPR050082">
    <property type="entry name" value="RNA_methyltr_RlmE"/>
</dbReference>
<evidence type="ECO:0000256" key="5">
    <source>
        <dbReference type="ARBA" id="ARBA00022679"/>
    </source>
</evidence>
<dbReference type="HAMAP" id="MF_01547">
    <property type="entry name" value="RNA_methyltr_E"/>
    <property type="match status" value="1"/>
</dbReference>
<evidence type="ECO:0000259" key="10">
    <source>
        <dbReference type="Pfam" id="PF01728"/>
    </source>
</evidence>
<feature type="binding site" evidence="8">
    <location>
        <position position="76"/>
    </location>
    <ligand>
        <name>S-adenosyl-L-methionine</name>
        <dbReference type="ChEBI" id="CHEBI:59789"/>
    </ligand>
</feature>
<evidence type="ECO:0000256" key="4">
    <source>
        <dbReference type="ARBA" id="ARBA00022603"/>
    </source>
</evidence>
<dbReference type="FunFam" id="3.40.50.150:FF:000004">
    <property type="entry name" value="AdoMet-dependent rRNA methyltransferase SPB1"/>
    <property type="match status" value="1"/>
</dbReference>
<dbReference type="GO" id="GO:0000466">
    <property type="term" value="P:maturation of 5.8S rRNA from tricistronic rRNA transcript (SSU-rRNA, 5.8S rRNA, LSU-rRNA)"/>
    <property type="evidence" value="ECO:0007669"/>
    <property type="project" value="EnsemblFungi"/>
</dbReference>
<dbReference type="GeneID" id="8101989"/>
<dbReference type="GO" id="GO:0005730">
    <property type="term" value="C:nucleolus"/>
    <property type="evidence" value="ECO:0007669"/>
    <property type="project" value="UniProtKB-SubCell"/>
</dbReference>
<dbReference type="HAMAP" id="MF_03163">
    <property type="entry name" value="RNA_methyltr_E_SPB1"/>
    <property type="match status" value="1"/>
</dbReference>
<dbReference type="SUPFAM" id="SSF53335">
    <property type="entry name" value="S-adenosyl-L-methionine-dependent methyltransferases"/>
    <property type="match status" value="1"/>
</dbReference>
<keyword evidence="2 8" id="KW-0690">Ribosome biogenesis</keyword>
<feature type="compositionally biased region" description="Acidic residues" evidence="9">
    <location>
        <begin position="505"/>
        <end position="516"/>
    </location>
</feature>
<feature type="domain" description="Ribosomal RNA methyltransferase FtsJ" evidence="10">
    <location>
        <begin position="24"/>
        <end position="200"/>
    </location>
</feature>
<evidence type="ECO:0000256" key="6">
    <source>
        <dbReference type="ARBA" id="ARBA00022691"/>
    </source>
</evidence>
<feature type="region of interest" description="Disordered" evidence="9">
    <location>
        <begin position="227"/>
        <end position="248"/>
    </location>
</feature>
<sequence>MAIQKKHGKGRLDKWYKLAKEKGYRARAAFKLIQLNKKYGFLEKSKVLLDLCAAPGSWCQVAAECMPAGSLIVGVDLAPIKPIPRVITFQSDITTDKCRSTLRSHVKHLKADTVLHDGAPNVGTAWVQDAFTQAELVLQSMKLATEFLREGGTFVTKVFRSKDYNPLLWVFKQLFTSVEATKPPSSRNVSAEIFVVCRGFKAPKRLDPKFLDPRHVFAELADPTPNNEAKVFNPEKKKRKREGYEEGDYTQHKEISVTEFINTTDPIAILGTYHTLSFQQSPSGDLALATLERLEETTNEIRKCCEDLRVLGKKEFRNLLKWRLKVREKFGLTVKKKKTQDEGEEVAEVAPMDDELAIQEELQRLRDNENAQRKKERRKENERKRKDIVRMQMHMITPTDIGMEQAGIGGDNTMFAMKAVNRENAADKIASGKMVELESEDESEASSGEEETDDEEDQLERELDSLYETYQEQKHDRDSKLRAKKARKDYEAEEWEGFSGSEKGEDSDEDVEDDDSSLLSTKLPQPGNLSNQAALFFDQDIFEGLEEINELDDEDSAIDMEDRPARKSAKESVAKSKDVKPSTTEEQQEDGWDSSDEEAEKPDDPRTKDGRLDIDIITAEAMALAQQIATGEKTTQDVADEGFNKYAFRDKDGLPEWFLDDESKHSRPQRPVTKAAAAAIKEKLRAINARPIKKVREAKARKKFKVAQRLEKLRKKSALLAEDESVSEKDKAQAIAKLMSKAAKKKPKQKVKLVVAKGANRGISGRPRGVKGKYKIVDSRMKKDIRAQKRVAKAQKKR</sequence>
<dbReference type="STRING" id="441959.B8LXF7"/>
<feature type="compositionally biased region" description="Basic and acidic residues" evidence="9">
    <location>
        <begin position="602"/>
        <end position="614"/>
    </location>
</feature>
<dbReference type="EMBL" id="EQ962652">
    <property type="protein sequence ID" value="EED23238.1"/>
    <property type="molecule type" value="Genomic_DNA"/>
</dbReference>
<feature type="compositionally biased region" description="Basic and acidic residues" evidence="9">
    <location>
        <begin position="471"/>
        <end position="481"/>
    </location>
</feature>
<evidence type="ECO:0000256" key="2">
    <source>
        <dbReference type="ARBA" id="ARBA00022517"/>
    </source>
</evidence>
<dbReference type="InParanoid" id="B8LXF7"/>
<keyword evidence="3 8" id="KW-0698">rRNA processing</keyword>
<dbReference type="Pfam" id="PF01728">
    <property type="entry name" value="FtsJ"/>
    <property type="match status" value="1"/>
</dbReference>
<dbReference type="GO" id="GO:0030687">
    <property type="term" value="C:preribosome, large subunit precursor"/>
    <property type="evidence" value="ECO:0007669"/>
    <property type="project" value="EnsemblFungi"/>
</dbReference>
<dbReference type="GO" id="GO:0016435">
    <property type="term" value="F:rRNA (guanine) methyltransferase activity"/>
    <property type="evidence" value="ECO:0007669"/>
    <property type="project" value="EnsemblFungi"/>
</dbReference>
<dbReference type="InterPro" id="IPR024576">
    <property type="entry name" value="rRNA_MeTfrase_Spb1_DUF3381"/>
</dbReference>
<dbReference type="VEuPathDB" id="FungiDB:TSTA_066830"/>
<keyword evidence="6 8" id="KW-0949">S-adenosyl-L-methionine</keyword>
<evidence type="ECO:0000256" key="1">
    <source>
        <dbReference type="ARBA" id="ARBA00004604"/>
    </source>
</evidence>
<name>B8LXF7_TALSN</name>
<dbReference type="Pfam" id="PF07780">
    <property type="entry name" value="Spb1_C"/>
    <property type="match status" value="1"/>
</dbReference>
<gene>
    <name evidence="13" type="ORF">TSTA_066830</name>
</gene>
<feature type="region of interest" description="Disordered" evidence="9">
    <location>
        <begin position="547"/>
        <end position="614"/>
    </location>
</feature>
<evidence type="ECO:0000313" key="14">
    <source>
        <dbReference type="Proteomes" id="UP000001745"/>
    </source>
</evidence>
<feature type="region of interest" description="Disordered" evidence="9">
    <location>
        <begin position="430"/>
        <end position="531"/>
    </location>
</feature>
<dbReference type="GO" id="GO:0000463">
    <property type="term" value="P:maturation of LSU-rRNA from tricistronic rRNA transcript (SSU-rRNA, 5.8S rRNA, LSU-rRNA)"/>
    <property type="evidence" value="ECO:0007669"/>
    <property type="project" value="EnsemblFungi"/>
</dbReference>
<comment type="subcellular location">
    <subcellularLocation>
        <location evidence="1 8">Nucleus</location>
        <location evidence="1 8">Nucleolus</location>
    </subcellularLocation>
</comment>
<feature type="binding site" evidence="8">
    <location>
        <position position="58"/>
    </location>
    <ligand>
        <name>S-adenosyl-L-methionine</name>
        <dbReference type="ChEBI" id="CHEBI:59789"/>
    </ligand>
</feature>
<dbReference type="Proteomes" id="UP000001745">
    <property type="component" value="Unassembled WGS sequence"/>
</dbReference>
<dbReference type="OMA" id="QRKDKYY"/>
<dbReference type="AlphaFoldDB" id="B8LXF7"/>
<feature type="compositionally biased region" description="Basic and acidic residues" evidence="9">
    <location>
        <begin position="363"/>
        <end position="389"/>
    </location>
</feature>
<feature type="binding site" evidence="8">
    <location>
        <position position="117"/>
    </location>
    <ligand>
        <name>S-adenosyl-L-methionine</name>
        <dbReference type="ChEBI" id="CHEBI:59789"/>
    </ligand>
</feature>
<keyword evidence="14" id="KW-1185">Reference proteome</keyword>
<dbReference type="OrthoDB" id="1287559at2759"/>
<dbReference type="HOGENOM" id="CLU_009422_8_1_1"/>
<keyword evidence="4 8" id="KW-0489">Methyltransferase</keyword>
<dbReference type="PANTHER" id="PTHR10920">
    <property type="entry name" value="RIBOSOMAL RNA METHYLTRANSFERASE"/>
    <property type="match status" value="1"/>
</dbReference>
<feature type="binding site" evidence="8">
    <location>
        <position position="56"/>
    </location>
    <ligand>
        <name>S-adenosyl-L-methionine</name>
        <dbReference type="ChEBI" id="CHEBI:59789"/>
    </ligand>
</feature>
<feature type="compositionally biased region" description="Acidic residues" evidence="9">
    <location>
        <begin position="547"/>
        <end position="559"/>
    </location>
</feature>
<dbReference type="PANTHER" id="PTHR10920:SF13">
    <property type="entry name" value="PRE-RRNA 2'-O-RIBOSE RNA METHYLTRANSFERASE FTSJ3"/>
    <property type="match status" value="1"/>
</dbReference>
<feature type="compositionally biased region" description="Acidic residues" evidence="9">
    <location>
        <begin position="586"/>
        <end position="601"/>
    </location>
</feature>
<evidence type="ECO:0000256" key="3">
    <source>
        <dbReference type="ARBA" id="ARBA00022552"/>
    </source>
</evidence>
<dbReference type="GO" id="GO:0008650">
    <property type="term" value="F:rRNA (uridine-2'-O-)-methyltransferase activity"/>
    <property type="evidence" value="ECO:0007669"/>
    <property type="project" value="EnsemblFungi"/>
</dbReference>
<feature type="region of interest" description="Disordered" evidence="9">
    <location>
        <begin position="363"/>
        <end position="390"/>
    </location>
</feature>
<keyword evidence="7 8" id="KW-0539">Nucleus</keyword>
<protein>
    <submittedName>
        <fullName evidence="13">rRNA methyltransferase Spb1, putative</fullName>
    </submittedName>
</protein>
<comment type="similarity">
    <text evidence="8">Belongs to the class I-like SAM-binding methyltransferase superfamily. RNA methyltransferase RlmE family. SPB1 subfamily.</text>
</comment>
<evidence type="ECO:0000256" key="7">
    <source>
        <dbReference type="ARBA" id="ARBA00023242"/>
    </source>
</evidence>
<accession>B8LXF7</accession>
<keyword evidence="5 8" id="KW-0808">Transferase</keyword>
<dbReference type="RefSeq" id="XP_002340625.1">
    <property type="nucleotide sequence ID" value="XM_002340584.1"/>
</dbReference>
<organism evidence="13 14">
    <name type="scientific">Talaromyces stipitatus (strain ATCC 10500 / CBS 375.48 / QM 6759 / NRRL 1006)</name>
    <name type="common">Penicillium stipitatum</name>
    <dbReference type="NCBI Taxonomy" id="441959"/>
    <lineage>
        <taxon>Eukaryota</taxon>
        <taxon>Fungi</taxon>
        <taxon>Dikarya</taxon>
        <taxon>Ascomycota</taxon>
        <taxon>Pezizomycotina</taxon>
        <taxon>Eurotiomycetes</taxon>
        <taxon>Eurotiomycetidae</taxon>
        <taxon>Eurotiales</taxon>
        <taxon>Trichocomaceae</taxon>
        <taxon>Talaromyces</taxon>
        <taxon>Talaromyces sect. Talaromyces</taxon>
    </lineage>
</organism>
<feature type="domain" description="DUF3381" evidence="12">
    <location>
        <begin position="234"/>
        <end position="390"/>
    </location>
</feature>
<dbReference type="PhylomeDB" id="B8LXF7"/>
<dbReference type="InterPro" id="IPR029063">
    <property type="entry name" value="SAM-dependent_MTases_sf"/>
</dbReference>
<evidence type="ECO:0000259" key="12">
    <source>
        <dbReference type="Pfam" id="PF11861"/>
    </source>
</evidence>
<dbReference type="InterPro" id="IPR002877">
    <property type="entry name" value="RNA_MeTrfase_FtsJ_dom"/>
</dbReference>
<dbReference type="Gene3D" id="3.40.50.150">
    <property type="entry name" value="Vaccinia Virus protein VP39"/>
    <property type="match status" value="1"/>
</dbReference>
<dbReference type="InterPro" id="IPR015507">
    <property type="entry name" value="rRNA-MeTfrase_E"/>
</dbReference>
<feature type="compositionally biased region" description="Polar residues" evidence="9">
    <location>
        <begin position="518"/>
        <end position="531"/>
    </location>
</feature>
<reference evidence="14" key="1">
    <citation type="journal article" date="2015" name="Genome Announc.">
        <title>Genome sequence of the AIDS-associated pathogen Penicillium marneffei (ATCC18224) and its near taxonomic relative Talaromyces stipitatus (ATCC10500).</title>
        <authorList>
            <person name="Nierman W.C."/>
            <person name="Fedorova-Abrams N.D."/>
            <person name="Andrianopoulos A."/>
        </authorList>
    </citation>
    <scope>NUCLEOTIDE SEQUENCE [LARGE SCALE GENOMIC DNA]</scope>
    <source>
        <strain evidence="14">ATCC 10500 / CBS 375.48 / QM 6759 / NRRL 1006</strain>
    </source>
</reference>
<feature type="binding site" evidence="8">
    <location>
        <position position="92"/>
    </location>
    <ligand>
        <name>S-adenosyl-L-methionine</name>
        <dbReference type="ChEBI" id="CHEBI:59789"/>
    </ligand>
</feature>
<dbReference type="InterPro" id="IPR012920">
    <property type="entry name" value="rRNA_MeTfrase_SPB1-like_C"/>
</dbReference>
<feature type="domain" description="Ribosomal RNA methyltransferase SPB1-like C-terminal" evidence="11">
    <location>
        <begin position="581"/>
        <end position="793"/>
    </location>
</feature>